<evidence type="ECO:0000313" key="3">
    <source>
        <dbReference type="EMBL" id="MBT2990007.1"/>
    </source>
</evidence>
<accession>A0A944MAW3</accession>
<dbReference type="Proteomes" id="UP000770889">
    <property type="component" value="Unassembled WGS sequence"/>
</dbReference>
<organism evidence="3 4">
    <name type="scientific">Candidatus Thiodiazotropha taylori</name>
    <dbReference type="NCBI Taxonomy" id="2792791"/>
    <lineage>
        <taxon>Bacteria</taxon>
        <taxon>Pseudomonadati</taxon>
        <taxon>Pseudomonadota</taxon>
        <taxon>Gammaproteobacteria</taxon>
        <taxon>Chromatiales</taxon>
        <taxon>Sedimenticolaceae</taxon>
        <taxon>Candidatus Thiodiazotropha</taxon>
    </lineage>
</organism>
<evidence type="ECO:0000256" key="2">
    <source>
        <dbReference type="SAM" id="SignalP"/>
    </source>
</evidence>
<dbReference type="PROSITE" id="PS51257">
    <property type="entry name" value="PROKAR_LIPOPROTEIN"/>
    <property type="match status" value="1"/>
</dbReference>
<protein>
    <recommendedName>
        <fullName evidence="5">Lipoprotein</fullName>
    </recommendedName>
</protein>
<evidence type="ECO:0000256" key="1">
    <source>
        <dbReference type="SAM" id="MobiDB-lite"/>
    </source>
</evidence>
<feature type="compositionally biased region" description="Polar residues" evidence="1">
    <location>
        <begin position="31"/>
        <end position="57"/>
    </location>
</feature>
<reference evidence="3 4" key="1">
    <citation type="submission" date="2021-05" db="EMBL/GenBank/DDBJ databases">
        <title>Genetic and Functional Diversity in Clade A Lucinid endosymbionts from the Bahamas.</title>
        <authorList>
            <person name="Giani N.M."/>
            <person name="Engel A.S."/>
            <person name="Campbell B.J."/>
        </authorList>
    </citation>
    <scope>NUCLEOTIDE SEQUENCE [LARGE SCALE GENOMIC DNA]</scope>
    <source>
        <strain evidence="3">LUC16012Gg_MoonRockCtena</strain>
    </source>
</reference>
<feature type="region of interest" description="Disordered" evidence="1">
    <location>
        <begin position="25"/>
        <end position="57"/>
    </location>
</feature>
<feature type="signal peptide" evidence="2">
    <location>
        <begin position="1"/>
        <end position="24"/>
    </location>
</feature>
<dbReference type="AlphaFoldDB" id="A0A944MAW3"/>
<dbReference type="EMBL" id="JAHHGM010000012">
    <property type="protein sequence ID" value="MBT2990007.1"/>
    <property type="molecule type" value="Genomic_DNA"/>
</dbReference>
<sequence>MMEIIRKSLLASLALVLVMQGCGGGGGSSDDPVNTGDSTGNDTTIDSTDSGFSGAESQATVDQANVKDLAVATVSGITQAVEENGVTGPFSIPATAARSIEPTEEMHQQTTAEVCIHGGEAIVEEITEEAGQWLNVFYLNNCSYGEGLHINTFTGRVRHTFSDHSNAFDYVMIGTVSSVGNASRDINWRLSCDATFRCSSSSDFLGIDGRTYRVSAIDITDDGSSVYTASGRIYDPYHGYIDVTTEVPYSIDCANGRPGTGRLNFTGADQTSGYLEFVSCAEYIVATSNGASSSYRW</sequence>
<evidence type="ECO:0000313" key="4">
    <source>
        <dbReference type="Proteomes" id="UP000770889"/>
    </source>
</evidence>
<proteinExistence type="predicted"/>
<feature type="chain" id="PRO_5036981706" description="Lipoprotein" evidence="2">
    <location>
        <begin position="25"/>
        <end position="297"/>
    </location>
</feature>
<gene>
    <name evidence="3" type="ORF">KME65_13720</name>
</gene>
<keyword evidence="2" id="KW-0732">Signal</keyword>
<evidence type="ECO:0008006" key="5">
    <source>
        <dbReference type="Google" id="ProtNLM"/>
    </source>
</evidence>
<comment type="caution">
    <text evidence="3">The sequence shown here is derived from an EMBL/GenBank/DDBJ whole genome shotgun (WGS) entry which is preliminary data.</text>
</comment>
<name>A0A944MAW3_9GAMM</name>